<dbReference type="STRING" id="80854.MVIS_1919"/>
<sequence length="98" mass="11176">MGNIEIIRGHSLPHQQIIRIADKVMLDIAEEYDLKLKWQGDKLHIKHAHTRGYLHADSESIKIKLKLGILLFPVSFVLKQSIEETLDELLPSAACSHK</sequence>
<dbReference type="EMBL" id="FPLD01000045">
    <property type="protein sequence ID" value="SGY93052.1"/>
    <property type="molecule type" value="Genomic_DNA"/>
</dbReference>
<organism evidence="2 4">
    <name type="scientific">Moritella viscosa</name>
    <dbReference type="NCBI Taxonomy" id="80854"/>
    <lineage>
        <taxon>Bacteria</taxon>
        <taxon>Pseudomonadati</taxon>
        <taxon>Pseudomonadota</taxon>
        <taxon>Gammaproteobacteria</taxon>
        <taxon>Alteromonadales</taxon>
        <taxon>Moritellaceae</taxon>
        <taxon>Moritella</taxon>
    </lineage>
</organism>
<evidence type="ECO:0000313" key="1">
    <source>
        <dbReference type="EMBL" id="SGY87392.1"/>
    </source>
</evidence>
<accession>A0A090ICG7</accession>
<name>A0A090ICG7_9GAMM</name>
<dbReference type="OrthoDB" id="287584at2"/>
<dbReference type="KEGG" id="mvs:MVIS_1919"/>
<dbReference type="PATRIC" id="fig|80854.5.peg.2051"/>
<reference evidence="1 3" key="2">
    <citation type="submission" date="2016-11" db="EMBL/GenBank/DDBJ databases">
        <authorList>
            <person name="Klemetsen T."/>
        </authorList>
    </citation>
    <scope>NUCLEOTIDE SEQUENCE [LARGE SCALE GENOMIC DNA]</scope>
    <source>
        <strain evidence="1">MT 2528</strain>
    </source>
</reference>
<dbReference type="Proteomes" id="UP000182660">
    <property type="component" value="Unassembled WGS sequence"/>
</dbReference>
<dbReference type="Proteomes" id="UP000183794">
    <property type="component" value="Unassembled WGS sequence"/>
</dbReference>
<evidence type="ECO:0000313" key="3">
    <source>
        <dbReference type="Proteomes" id="UP000182660"/>
    </source>
</evidence>
<keyword evidence="3" id="KW-1185">Reference proteome</keyword>
<dbReference type="AlphaFoldDB" id="A0A090ICG7"/>
<dbReference type="RefSeq" id="WP_045110180.1">
    <property type="nucleotide sequence ID" value="NZ_CAWQZC010000105.1"/>
</dbReference>
<dbReference type="HOGENOM" id="CLU_161965_0_1_6"/>
<dbReference type="InterPro" id="IPR013433">
    <property type="entry name" value="PHA_gran_rgn"/>
</dbReference>
<dbReference type="GeneID" id="61295175"/>
<evidence type="ECO:0000313" key="4">
    <source>
        <dbReference type="Proteomes" id="UP000183794"/>
    </source>
</evidence>
<dbReference type="NCBIfam" id="TIGR02610">
    <property type="entry name" value="PHA_gran_rgn"/>
    <property type="match status" value="1"/>
</dbReference>
<evidence type="ECO:0000313" key="2">
    <source>
        <dbReference type="EMBL" id="SGY93052.1"/>
    </source>
</evidence>
<dbReference type="EMBL" id="FPLJ01000035">
    <property type="protein sequence ID" value="SGY87392.1"/>
    <property type="molecule type" value="Genomic_DNA"/>
</dbReference>
<reference evidence="2 4" key="1">
    <citation type="submission" date="2016-11" db="EMBL/GenBank/DDBJ databases">
        <authorList>
            <person name="Jaros S."/>
            <person name="Januszkiewicz K."/>
            <person name="Wedrychowicz H."/>
        </authorList>
    </citation>
    <scope>NUCLEOTIDE SEQUENCE [LARGE SCALE GENOMIC DNA]</scope>
    <source>
        <strain evidence="2">NVI 5450</strain>
    </source>
</reference>
<proteinExistence type="predicted"/>
<protein>
    <submittedName>
        <fullName evidence="2">Uncharacterized protein</fullName>
    </submittedName>
</protein>
<gene>
    <name evidence="1" type="ORF">MT2528_1262</name>
    <name evidence="2" type="ORF">NVI5450_1432</name>
</gene>
<dbReference type="Pfam" id="PF09650">
    <property type="entry name" value="PHA_gran_rgn"/>
    <property type="match status" value="1"/>
</dbReference>